<sequence>MSMLLDERRESILKIVENKGFVSLVDLMDSVGASESTVRRDLEYLDGIGQIRRTRGGAAYVGESLATFEDRSFMSSRQKRLVAQAVADLIAPGEAVLMDGGTTTLEVARQLAGKELQVVTNSLPIANLLVNQPKVDLMLIGGFLFPKTGVALGKTAVESLKSVHVRRLIISVGGITEDGLYNSNMLLVETEQQMFAAAEEVIVVTDSTKFGHSALAYLCPLADVDHIVVDDGITEEWQQVLRDAGIKLTIVET</sequence>
<evidence type="ECO:0000256" key="3">
    <source>
        <dbReference type="ARBA" id="ARBA00023125"/>
    </source>
</evidence>
<feature type="domain" description="HTH deoR-type" evidence="5">
    <location>
        <begin position="5"/>
        <end position="60"/>
    </location>
</feature>
<dbReference type="Proteomes" id="UP000320421">
    <property type="component" value="Chromosome"/>
</dbReference>
<keyword evidence="1" id="KW-0678">Repressor</keyword>
<dbReference type="SMART" id="SM00420">
    <property type="entry name" value="HTH_DEOR"/>
    <property type="match status" value="1"/>
</dbReference>
<dbReference type="RefSeq" id="WP_232106683.1">
    <property type="nucleotide sequence ID" value="NZ_CP036266.1"/>
</dbReference>
<dbReference type="AlphaFoldDB" id="A0A517PWP9"/>
<name>A0A517PWP9_9PLAN</name>
<dbReference type="SUPFAM" id="SSF100950">
    <property type="entry name" value="NagB/RpiA/CoA transferase-like"/>
    <property type="match status" value="1"/>
</dbReference>
<keyword evidence="4" id="KW-0804">Transcription</keyword>
<accession>A0A517PWP9</accession>
<keyword evidence="3" id="KW-0238">DNA-binding</keyword>
<keyword evidence="2" id="KW-0805">Transcription regulation</keyword>
<dbReference type="EMBL" id="CP036266">
    <property type="protein sequence ID" value="QDT23744.1"/>
    <property type="molecule type" value="Genomic_DNA"/>
</dbReference>
<dbReference type="InterPro" id="IPR001034">
    <property type="entry name" value="DeoR_HTH"/>
</dbReference>
<proteinExistence type="predicted"/>
<dbReference type="GO" id="GO:0003700">
    <property type="term" value="F:DNA-binding transcription factor activity"/>
    <property type="evidence" value="ECO:0007669"/>
    <property type="project" value="InterPro"/>
</dbReference>
<keyword evidence="7" id="KW-1185">Reference proteome</keyword>
<dbReference type="Gene3D" id="3.40.50.1360">
    <property type="match status" value="1"/>
</dbReference>
<evidence type="ECO:0000256" key="2">
    <source>
        <dbReference type="ARBA" id="ARBA00023015"/>
    </source>
</evidence>
<protein>
    <submittedName>
        <fullName evidence="6">HTH-type transcriptional regulator UlaR</fullName>
    </submittedName>
</protein>
<dbReference type="Pfam" id="PF00455">
    <property type="entry name" value="DeoRC"/>
    <property type="match status" value="1"/>
</dbReference>
<dbReference type="PANTHER" id="PTHR30363:SF4">
    <property type="entry name" value="GLYCEROL-3-PHOSPHATE REGULON REPRESSOR"/>
    <property type="match status" value="1"/>
</dbReference>
<gene>
    <name evidence="6" type="primary">ulaR</name>
    <name evidence="6" type="ORF">HG66A1_55680</name>
</gene>
<dbReference type="InterPro" id="IPR037171">
    <property type="entry name" value="NagB/RpiA_transferase-like"/>
</dbReference>
<dbReference type="InterPro" id="IPR050313">
    <property type="entry name" value="Carb_Metab_HTH_regulators"/>
</dbReference>
<dbReference type="InterPro" id="IPR036390">
    <property type="entry name" value="WH_DNA-bd_sf"/>
</dbReference>
<evidence type="ECO:0000313" key="6">
    <source>
        <dbReference type="EMBL" id="QDT23744.1"/>
    </source>
</evidence>
<organism evidence="6 7">
    <name type="scientific">Gimesia chilikensis</name>
    <dbReference type="NCBI Taxonomy" id="2605989"/>
    <lineage>
        <taxon>Bacteria</taxon>
        <taxon>Pseudomonadati</taxon>
        <taxon>Planctomycetota</taxon>
        <taxon>Planctomycetia</taxon>
        <taxon>Planctomycetales</taxon>
        <taxon>Planctomycetaceae</taxon>
        <taxon>Gimesia</taxon>
    </lineage>
</organism>
<dbReference type="InterPro" id="IPR018356">
    <property type="entry name" value="Tscrpt_reg_HTH_DeoR_CS"/>
</dbReference>
<dbReference type="SUPFAM" id="SSF46785">
    <property type="entry name" value="Winged helix' DNA-binding domain"/>
    <property type="match status" value="1"/>
</dbReference>
<dbReference type="PROSITE" id="PS51000">
    <property type="entry name" value="HTH_DEOR_2"/>
    <property type="match status" value="1"/>
</dbReference>
<dbReference type="InterPro" id="IPR014036">
    <property type="entry name" value="DeoR-like_C"/>
</dbReference>
<evidence type="ECO:0000259" key="5">
    <source>
        <dbReference type="PROSITE" id="PS51000"/>
    </source>
</evidence>
<dbReference type="SMART" id="SM01134">
    <property type="entry name" value="DeoRC"/>
    <property type="match status" value="1"/>
</dbReference>
<evidence type="ECO:0000256" key="4">
    <source>
        <dbReference type="ARBA" id="ARBA00023163"/>
    </source>
</evidence>
<dbReference type="PROSITE" id="PS00894">
    <property type="entry name" value="HTH_DEOR_1"/>
    <property type="match status" value="1"/>
</dbReference>
<evidence type="ECO:0000313" key="7">
    <source>
        <dbReference type="Proteomes" id="UP000320421"/>
    </source>
</evidence>
<dbReference type="PANTHER" id="PTHR30363">
    <property type="entry name" value="HTH-TYPE TRANSCRIPTIONAL REGULATOR SRLR-RELATED"/>
    <property type="match status" value="1"/>
</dbReference>
<dbReference type="Pfam" id="PF08220">
    <property type="entry name" value="HTH_DeoR"/>
    <property type="match status" value="1"/>
</dbReference>
<dbReference type="GO" id="GO:0003677">
    <property type="term" value="F:DNA binding"/>
    <property type="evidence" value="ECO:0007669"/>
    <property type="project" value="UniProtKB-KW"/>
</dbReference>
<dbReference type="PRINTS" id="PR00037">
    <property type="entry name" value="HTHLACR"/>
</dbReference>
<evidence type="ECO:0000256" key="1">
    <source>
        <dbReference type="ARBA" id="ARBA00022491"/>
    </source>
</evidence>
<reference evidence="6 7" key="1">
    <citation type="submission" date="2019-02" db="EMBL/GenBank/DDBJ databases">
        <title>Deep-cultivation of Planctomycetes and their phenomic and genomic characterization uncovers novel biology.</title>
        <authorList>
            <person name="Wiegand S."/>
            <person name="Jogler M."/>
            <person name="Boedeker C."/>
            <person name="Pinto D."/>
            <person name="Vollmers J."/>
            <person name="Rivas-Marin E."/>
            <person name="Kohn T."/>
            <person name="Peeters S.H."/>
            <person name="Heuer A."/>
            <person name="Rast P."/>
            <person name="Oberbeckmann S."/>
            <person name="Bunk B."/>
            <person name="Jeske O."/>
            <person name="Meyerdierks A."/>
            <person name="Storesund J.E."/>
            <person name="Kallscheuer N."/>
            <person name="Luecker S."/>
            <person name="Lage O.M."/>
            <person name="Pohl T."/>
            <person name="Merkel B.J."/>
            <person name="Hornburger P."/>
            <person name="Mueller R.-W."/>
            <person name="Bruemmer F."/>
            <person name="Labrenz M."/>
            <person name="Spormann A.M."/>
            <person name="Op den Camp H."/>
            <person name="Overmann J."/>
            <person name="Amann R."/>
            <person name="Jetten M.S.M."/>
            <person name="Mascher T."/>
            <person name="Medema M.H."/>
            <person name="Devos D.P."/>
            <person name="Kaster A.-K."/>
            <person name="Ovreas L."/>
            <person name="Rohde M."/>
            <person name="Galperin M.Y."/>
            <person name="Jogler C."/>
        </authorList>
    </citation>
    <scope>NUCLEOTIDE SEQUENCE [LARGE SCALE GENOMIC DNA]</scope>
    <source>
        <strain evidence="6 7">HG66A1</strain>
    </source>
</reference>